<evidence type="ECO:0000313" key="5">
    <source>
        <dbReference type="Proteomes" id="UP001500393"/>
    </source>
</evidence>
<dbReference type="InterPro" id="IPR029058">
    <property type="entry name" value="AB_hydrolase_fold"/>
</dbReference>
<feature type="domain" description="Peptidase S33 tripeptidyl aminopeptidase-like C-terminal" evidence="3">
    <location>
        <begin position="378"/>
        <end position="460"/>
    </location>
</feature>
<feature type="domain" description="AB hydrolase-1" evidence="2">
    <location>
        <begin position="113"/>
        <end position="226"/>
    </location>
</feature>
<dbReference type="Gene3D" id="3.40.50.1820">
    <property type="entry name" value="alpha/beta hydrolase"/>
    <property type="match status" value="1"/>
</dbReference>
<evidence type="ECO:0000259" key="2">
    <source>
        <dbReference type="Pfam" id="PF00561"/>
    </source>
</evidence>
<comment type="caution">
    <text evidence="4">The sequence shown here is derived from an EMBL/GenBank/DDBJ whole genome shotgun (WGS) entry which is preliminary data.</text>
</comment>
<name>A0ABP4QVF1_9ACTN</name>
<keyword evidence="5" id="KW-1185">Reference proteome</keyword>
<dbReference type="InterPro" id="IPR000073">
    <property type="entry name" value="AB_hydrolase_1"/>
</dbReference>
<dbReference type="RefSeq" id="WP_344222465.1">
    <property type="nucleotide sequence ID" value="NZ_BAAAOS010000068.1"/>
</dbReference>
<sequence>MRRHRHSVLLTAATLTAALLLGGSSAQASSTVGTGTGWTGLSQCVQPELATYLCGELTVRLDRSDPRSKTLDLPVLVAGNPEADRTMLMLTGDPGQPGPSLAPRVLQAFEGIKNDYRIVMLDQRGTGANALNCPELQNERGGADLRVPSRAAVLACAATLGADREHYATTDSVADYEDLRRALKVDRWAVNGVSYGTYTAQRYAAAHRSRVTHLVLDSVVPVDSFHAELAETFGEFARVLRDVCTTPGRNCPGDPAADLASVLQRDPALGPRLLEMVTMMSYADPARFLFAPEALHAAAAGDNTRLRDLLALVDRFSQAPASQYSQGIQASTLCLDVDFPWGGAQSAEQSRARKADKAVNRLTPAQLWPFNAATARGNGLMVMCEYWPKVKDREVHRLSLVGVNALLLHGERDLGTPLVWAREAHRDIPGSQLVVVPDGGHSLQVGGAGTVRQTVTEFLLR</sequence>
<dbReference type="Proteomes" id="UP001500393">
    <property type="component" value="Unassembled WGS sequence"/>
</dbReference>
<organism evidence="4 5">
    <name type="scientific">Kribbella sancticallisti</name>
    <dbReference type="NCBI Taxonomy" id="460087"/>
    <lineage>
        <taxon>Bacteria</taxon>
        <taxon>Bacillati</taxon>
        <taxon>Actinomycetota</taxon>
        <taxon>Actinomycetes</taxon>
        <taxon>Propionibacteriales</taxon>
        <taxon>Kribbellaceae</taxon>
        <taxon>Kribbella</taxon>
    </lineage>
</organism>
<keyword evidence="4" id="KW-0378">Hydrolase</keyword>
<dbReference type="PANTHER" id="PTHR43722">
    <property type="entry name" value="PROLINE IMINOPEPTIDASE"/>
    <property type="match status" value="1"/>
</dbReference>
<reference evidence="5" key="1">
    <citation type="journal article" date="2019" name="Int. J. Syst. Evol. Microbiol.">
        <title>The Global Catalogue of Microorganisms (GCM) 10K type strain sequencing project: providing services to taxonomists for standard genome sequencing and annotation.</title>
        <authorList>
            <consortium name="The Broad Institute Genomics Platform"/>
            <consortium name="The Broad Institute Genome Sequencing Center for Infectious Disease"/>
            <person name="Wu L."/>
            <person name="Ma J."/>
        </authorList>
    </citation>
    <scope>NUCLEOTIDE SEQUENCE [LARGE SCALE GENOMIC DNA]</scope>
    <source>
        <strain evidence="5">JCM 14969</strain>
    </source>
</reference>
<dbReference type="EMBL" id="BAAAOS010000068">
    <property type="protein sequence ID" value="GAA1617985.1"/>
    <property type="molecule type" value="Genomic_DNA"/>
</dbReference>
<feature type="chain" id="PRO_5047200618" evidence="1">
    <location>
        <begin position="29"/>
        <end position="461"/>
    </location>
</feature>
<dbReference type="GO" id="GO:0016787">
    <property type="term" value="F:hydrolase activity"/>
    <property type="evidence" value="ECO:0007669"/>
    <property type="project" value="UniProtKB-KW"/>
</dbReference>
<dbReference type="Pfam" id="PF00561">
    <property type="entry name" value="Abhydrolase_1"/>
    <property type="match status" value="1"/>
</dbReference>
<accession>A0ABP4QVF1</accession>
<protein>
    <submittedName>
        <fullName evidence="4">Alpha/beta fold hydrolase</fullName>
    </submittedName>
</protein>
<dbReference type="InterPro" id="IPR005944">
    <property type="entry name" value="Pro_iminopeptidase"/>
</dbReference>
<dbReference type="PANTHER" id="PTHR43722:SF1">
    <property type="entry name" value="PROLINE IMINOPEPTIDASE"/>
    <property type="match status" value="1"/>
</dbReference>
<evidence type="ECO:0000256" key="1">
    <source>
        <dbReference type="SAM" id="SignalP"/>
    </source>
</evidence>
<dbReference type="Pfam" id="PF08386">
    <property type="entry name" value="Abhydrolase_4"/>
    <property type="match status" value="1"/>
</dbReference>
<feature type="signal peptide" evidence="1">
    <location>
        <begin position="1"/>
        <end position="28"/>
    </location>
</feature>
<proteinExistence type="predicted"/>
<keyword evidence="1" id="KW-0732">Signal</keyword>
<evidence type="ECO:0000259" key="3">
    <source>
        <dbReference type="Pfam" id="PF08386"/>
    </source>
</evidence>
<evidence type="ECO:0000313" key="4">
    <source>
        <dbReference type="EMBL" id="GAA1617985.1"/>
    </source>
</evidence>
<dbReference type="SUPFAM" id="SSF53474">
    <property type="entry name" value="alpha/beta-Hydrolases"/>
    <property type="match status" value="1"/>
</dbReference>
<gene>
    <name evidence="4" type="ORF">GCM10009789_84950</name>
</gene>
<dbReference type="InterPro" id="IPR013595">
    <property type="entry name" value="Pept_S33_TAP-like_C"/>
</dbReference>